<dbReference type="Proteomes" id="UP001642484">
    <property type="component" value="Unassembled WGS sequence"/>
</dbReference>
<feature type="signal peptide" evidence="1">
    <location>
        <begin position="1"/>
        <end position="19"/>
    </location>
</feature>
<evidence type="ECO:0000313" key="2">
    <source>
        <dbReference type="EMBL" id="CAK9034539.1"/>
    </source>
</evidence>
<dbReference type="SUPFAM" id="SSF53335">
    <property type="entry name" value="S-adenosyl-L-methionine-dependent methyltransferases"/>
    <property type="match status" value="1"/>
</dbReference>
<keyword evidence="3" id="KW-1185">Reference proteome</keyword>
<dbReference type="InterPro" id="IPR029063">
    <property type="entry name" value="SAM-dependent_MTases_sf"/>
</dbReference>
<comment type="caution">
    <text evidence="2">The sequence shown here is derived from an EMBL/GenBank/DDBJ whole genome shotgun (WGS) entry which is preliminary data.</text>
</comment>
<accession>A0ABP0L8K4</accession>
<evidence type="ECO:0000256" key="1">
    <source>
        <dbReference type="SAM" id="SignalP"/>
    </source>
</evidence>
<proteinExistence type="predicted"/>
<sequence length="561" mass="60666">MARLLALLLHAVGVWPVGGANPCWSGDFSFASCCLVNSAQCWGGGFTYERCCLQSPLLSAPEVEAVRKMKSQALNCGCGKPDLSHPAFKGGRFTWCKFYQSIMLNQDLRPFYMPFLELSVEQLAECPLGSLAMVLMDTSLKVANAKGAPPKLTEMPSFLRAREMLQMILGMGLSLIGFGALGGFGREFLELLRVDVTTSGWMLFNQVSALRGILLRRGGLEAPSEGAAACLQTPATETLPGRMLQTMMDGANFVPVGTKALLQLLQAPPPGPACRVTVPAMQMLVSYGLLQHTAPEPQQTHVPGAPLDSKEEGEVLLRSAEVQLRTALLEDSGSLKVLGLMLLSPWPIPEVLDLLSMPGRVNLTVQEAMLELLNLTQGHPLWDAAVANPVSGRYSFRVNPYREMVSDMVRYTRLPFCGLRPFMRMVASIAQAAVEAGCPKKGVYLEDLSLCEFTFIEGGPHLGDCALWAASALRLVGVRVRAIAYEPLPDAAGLFQQSVLENGFGGAVEVKMAALGAQRGPVEMIHFRGHNGQATVNGQDFPSHDPREVVKVPTEELALDE</sequence>
<feature type="non-terminal residue" evidence="2">
    <location>
        <position position="561"/>
    </location>
</feature>
<reference evidence="2 3" key="1">
    <citation type="submission" date="2024-02" db="EMBL/GenBank/DDBJ databases">
        <authorList>
            <person name="Chen Y."/>
            <person name="Shah S."/>
            <person name="Dougan E. K."/>
            <person name="Thang M."/>
            <person name="Chan C."/>
        </authorList>
    </citation>
    <scope>NUCLEOTIDE SEQUENCE [LARGE SCALE GENOMIC DNA]</scope>
</reference>
<organism evidence="2 3">
    <name type="scientific">Durusdinium trenchii</name>
    <dbReference type="NCBI Taxonomy" id="1381693"/>
    <lineage>
        <taxon>Eukaryota</taxon>
        <taxon>Sar</taxon>
        <taxon>Alveolata</taxon>
        <taxon>Dinophyceae</taxon>
        <taxon>Suessiales</taxon>
        <taxon>Symbiodiniaceae</taxon>
        <taxon>Durusdinium</taxon>
    </lineage>
</organism>
<protein>
    <submittedName>
        <fullName evidence="2">Uncharacterized protein</fullName>
    </submittedName>
</protein>
<evidence type="ECO:0000313" key="3">
    <source>
        <dbReference type="Proteomes" id="UP001642484"/>
    </source>
</evidence>
<dbReference type="EMBL" id="CAXAMN010011148">
    <property type="protein sequence ID" value="CAK9034539.1"/>
    <property type="molecule type" value="Genomic_DNA"/>
</dbReference>
<gene>
    <name evidence="2" type="ORF">CCMP2556_LOCUS19542</name>
</gene>
<feature type="chain" id="PRO_5046653192" evidence="1">
    <location>
        <begin position="20"/>
        <end position="561"/>
    </location>
</feature>
<keyword evidence="1" id="KW-0732">Signal</keyword>
<name>A0ABP0L8K4_9DINO</name>